<dbReference type="Proteomes" id="UP000016570">
    <property type="component" value="Unassembled WGS sequence"/>
</dbReference>
<evidence type="ECO:0000256" key="6">
    <source>
        <dbReference type="SAM" id="Phobius"/>
    </source>
</evidence>
<organism evidence="7 8">
    <name type="scientific">Vibrio proteolyticus NBRC 13287</name>
    <dbReference type="NCBI Taxonomy" id="1219065"/>
    <lineage>
        <taxon>Bacteria</taxon>
        <taxon>Pseudomonadati</taxon>
        <taxon>Pseudomonadota</taxon>
        <taxon>Gammaproteobacteria</taxon>
        <taxon>Vibrionales</taxon>
        <taxon>Vibrionaceae</taxon>
        <taxon>Vibrio</taxon>
    </lineage>
</organism>
<reference evidence="7 8" key="1">
    <citation type="submission" date="2013-09" db="EMBL/GenBank/DDBJ databases">
        <title>Whole genome shotgun sequence of Vibrio proteolyticus NBRC 13287.</title>
        <authorList>
            <person name="Isaki S."/>
            <person name="Hosoyama A."/>
            <person name="Numata M."/>
            <person name="Hashimoto M."/>
            <person name="Hosoyama Y."/>
            <person name="Tsuchikane K."/>
            <person name="Noguchi M."/>
            <person name="Hirakata S."/>
            <person name="Ichikawa N."/>
            <person name="Ohji S."/>
            <person name="Yamazoe A."/>
            <person name="Fujita N."/>
        </authorList>
    </citation>
    <scope>NUCLEOTIDE SEQUENCE [LARGE SCALE GENOMIC DNA]</scope>
    <source>
        <strain evidence="7 8">NBRC 13287</strain>
    </source>
</reference>
<feature type="transmembrane region" description="Helical" evidence="6">
    <location>
        <begin position="74"/>
        <end position="91"/>
    </location>
</feature>
<gene>
    <name evidence="7" type="ORF">VPR01S_07_00740</name>
</gene>
<evidence type="ECO:0008006" key="9">
    <source>
        <dbReference type="Google" id="ProtNLM"/>
    </source>
</evidence>
<dbReference type="PANTHER" id="PTHR31885">
    <property type="entry name" value="GH04784P"/>
    <property type="match status" value="1"/>
</dbReference>
<evidence type="ECO:0000256" key="2">
    <source>
        <dbReference type="ARBA" id="ARBA00007375"/>
    </source>
</evidence>
<sequence>MWLAIGLTALIHILSIDRGPKWIFYLSKPTPIVLMMAVIFHSDIASLGYAQWILAGLVLSAIGDVFLMHPKDKFVPGLLSFLLAHIAYAIGFSEFANPQITHWIPILLLCSGVIVFLFLLPNLGNMAIPVAFYILVIMVMTWCAMEYWHDIGSQSASLAMMGAFIFMLSDLVLAIDRFRSTSKFSRHVIMVTYYTAQALITLSAVALSTRVLTF</sequence>
<evidence type="ECO:0000256" key="4">
    <source>
        <dbReference type="ARBA" id="ARBA00022989"/>
    </source>
</evidence>
<evidence type="ECO:0000313" key="8">
    <source>
        <dbReference type="Proteomes" id="UP000016570"/>
    </source>
</evidence>
<evidence type="ECO:0000256" key="1">
    <source>
        <dbReference type="ARBA" id="ARBA00004141"/>
    </source>
</evidence>
<dbReference type="GO" id="GO:0016020">
    <property type="term" value="C:membrane"/>
    <property type="evidence" value="ECO:0007669"/>
    <property type="project" value="UniProtKB-SubCell"/>
</dbReference>
<accession>U3A0Q8</accession>
<evidence type="ECO:0000256" key="5">
    <source>
        <dbReference type="ARBA" id="ARBA00023136"/>
    </source>
</evidence>
<dbReference type="STRING" id="1219065.VPR01S_07_00740"/>
<feature type="transmembrane region" description="Helical" evidence="6">
    <location>
        <begin position="130"/>
        <end position="149"/>
    </location>
</feature>
<keyword evidence="3 6" id="KW-0812">Transmembrane</keyword>
<feature type="transmembrane region" description="Helical" evidence="6">
    <location>
        <begin position="155"/>
        <end position="175"/>
    </location>
</feature>
<dbReference type="eggNOG" id="COG3714">
    <property type="taxonomic scope" value="Bacteria"/>
</dbReference>
<protein>
    <recommendedName>
        <fullName evidence="9">Lysoplasmalogenase</fullName>
    </recommendedName>
</protein>
<feature type="transmembrane region" description="Helical" evidence="6">
    <location>
        <begin position="187"/>
        <end position="207"/>
    </location>
</feature>
<keyword evidence="4 6" id="KW-1133">Transmembrane helix</keyword>
<keyword evidence="8" id="KW-1185">Reference proteome</keyword>
<comment type="similarity">
    <text evidence="2">Belongs to the TMEM86 family.</text>
</comment>
<feature type="transmembrane region" description="Helical" evidence="6">
    <location>
        <begin position="34"/>
        <end position="62"/>
    </location>
</feature>
<comment type="subcellular location">
    <subcellularLocation>
        <location evidence="1">Membrane</location>
        <topology evidence="1">Multi-pass membrane protein</topology>
    </subcellularLocation>
</comment>
<dbReference type="EMBL" id="BATJ01000007">
    <property type="protein sequence ID" value="GAD67275.1"/>
    <property type="molecule type" value="Genomic_DNA"/>
</dbReference>
<evidence type="ECO:0000313" key="7">
    <source>
        <dbReference type="EMBL" id="GAD67275.1"/>
    </source>
</evidence>
<dbReference type="GO" id="GO:0016787">
    <property type="term" value="F:hydrolase activity"/>
    <property type="evidence" value="ECO:0007669"/>
    <property type="project" value="TreeGrafter"/>
</dbReference>
<proteinExistence type="inferred from homology"/>
<dbReference type="Pfam" id="PF07947">
    <property type="entry name" value="YhhN"/>
    <property type="match status" value="1"/>
</dbReference>
<dbReference type="AlphaFoldDB" id="U3A0Q8"/>
<keyword evidence="5 6" id="KW-0472">Membrane</keyword>
<dbReference type="InterPro" id="IPR012506">
    <property type="entry name" value="TMEM86B-like"/>
</dbReference>
<comment type="caution">
    <text evidence="7">The sequence shown here is derived from an EMBL/GenBank/DDBJ whole genome shotgun (WGS) entry which is preliminary data.</text>
</comment>
<feature type="transmembrane region" description="Helical" evidence="6">
    <location>
        <begin position="103"/>
        <end position="123"/>
    </location>
</feature>
<dbReference type="PANTHER" id="PTHR31885:SF6">
    <property type="entry name" value="GH04784P"/>
    <property type="match status" value="1"/>
</dbReference>
<dbReference type="RefSeq" id="WP_021705250.1">
    <property type="nucleotide sequence ID" value="NZ_BATJ01000007.1"/>
</dbReference>
<evidence type="ECO:0000256" key="3">
    <source>
        <dbReference type="ARBA" id="ARBA00022692"/>
    </source>
</evidence>
<name>U3A0Q8_VIBPR</name>